<name>A0ABV8ESZ4_9ACTN</name>
<sequence length="156" mass="17068">MTAQVVLPGPVTRVPALAVDVAALERDLSAEVDGEVRFDAGSRGAYSTDAPNHRQVPIGVVVPRTVEAAVAAVAVCREHRRRGRRTELHRQEHRAGEHPEAAADRGQEPARGVNRVDGMRPPVSRWPSTGRARRRSPRFECGRSAPARRGRVRRGP</sequence>
<comment type="caution">
    <text evidence="2">The sequence shown here is derived from an EMBL/GenBank/DDBJ whole genome shotgun (WGS) entry which is preliminary data.</text>
</comment>
<organism evidence="2 3">
    <name type="scientific">Streptosporangium jomthongense</name>
    <dbReference type="NCBI Taxonomy" id="1193683"/>
    <lineage>
        <taxon>Bacteria</taxon>
        <taxon>Bacillati</taxon>
        <taxon>Actinomycetota</taxon>
        <taxon>Actinomycetes</taxon>
        <taxon>Streptosporangiales</taxon>
        <taxon>Streptosporangiaceae</taxon>
        <taxon>Streptosporangium</taxon>
    </lineage>
</organism>
<dbReference type="SUPFAM" id="SSF56176">
    <property type="entry name" value="FAD-binding/transporter-associated domain-like"/>
    <property type="match status" value="1"/>
</dbReference>
<feature type="compositionally biased region" description="Basic residues" evidence="1">
    <location>
        <begin position="146"/>
        <end position="156"/>
    </location>
</feature>
<evidence type="ECO:0000313" key="3">
    <source>
        <dbReference type="Proteomes" id="UP001595698"/>
    </source>
</evidence>
<evidence type="ECO:0000313" key="2">
    <source>
        <dbReference type="EMBL" id="MFC3979179.1"/>
    </source>
</evidence>
<gene>
    <name evidence="2" type="ORF">ACFOYY_03545</name>
</gene>
<dbReference type="EMBL" id="JBHSBC010000002">
    <property type="protein sequence ID" value="MFC3979179.1"/>
    <property type="molecule type" value="Genomic_DNA"/>
</dbReference>
<feature type="compositionally biased region" description="Basic and acidic residues" evidence="1">
    <location>
        <begin position="85"/>
        <end position="108"/>
    </location>
</feature>
<proteinExistence type="predicted"/>
<dbReference type="InterPro" id="IPR036318">
    <property type="entry name" value="FAD-bd_PCMH-like_sf"/>
</dbReference>
<feature type="region of interest" description="Disordered" evidence="1">
    <location>
        <begin position="81"/>
        <end position="156"/>
    </location>
</feature>
<protein>
    <submittedName>
        <fullName evidence="2">Uncharacterized protein</fullName>
    </submittedName>
</protein>
<dbReference type="RefSeq" id="WP_386187797.1">
    <property type="nucleotide sequence ID" value="NZ_JBHSBC010000002.1"/>
</dbReference>
<evidence type="ECO:0000256" key="1">
    <source>
        <dbReference type="SAM" id="MobiDB-lite"/>
    </source>
</evidence>
<dbReference type="Proteomes" id="UP001595698">
    <property type="component" value="Unassembled WGS sequence"/>
</dbReference>
<accession>A0ABV8ESZ4</accession>
<reference evidence="3" key="1">
    <citation type="journal article" date="2019" name="Int. J. Syst. Evol. Microbiol.">
        <title>The Global Catalogue of Microorganisms (GCM) 10K type strain sequencing project: providing services to taxonomists for standard genome sequencing and annotation.</title>
        <authorList>
            <consortium name="The Broad Institute Genomics Platform"/>
            <consortium name="The Broad Institute Genome Sequencing Center for Infectious Disease"/>
            <person name="Wu L."/>
            <person name="Ma J."/>
        </authorList>
    </citation>
    <scope>NUCLEOTIDE SEQUENCE [LARGE SCALE GENOMIC DNA]</scope>
    <source>
        <strain evidence="3">TBRC 7912</strain>
    </source>
</reference>
<keyword evidence="3" id="KW-1185">Reference proteome</keyword>